<sequence length="371" mass="41607">MKKSVELKKELETLRNEITSLKDSGKIEEAHAKLNGLKDLENRIKEAETEEALTVMNKGNKVPLGTKEEMNVNRIYNRVLLGKSITEEEKQFLNQAGTPGQVEATDGKGGYLVPTEQFKEIKELRRNKIALKEYCNVLPVTSLKGTMPIETDGTGELIAFEELNEIGQSDIDFAQVTYNVADYGDIIPISNSLLADEKANLTAYIGKRFIKKAVNTENKKILTILKTLNPEQATDYDAITTALNKELDPAISLNAKVFMNQTYFDILDKVKDKQGRPLLGTSLQDETKKLFKGREIVMLSDAQLEMNGTKAPVFVGDLEEFITFFDREGLELAVSTEAGFTKNATYIRAIERFDVKKVDKNAMKYLEIETA</sequence>
<proteinExistence type="predicted"/>
<dbReference type="GO" id="GO:0044423">
    <property type="term" value="C:virion component"/>
    <property type="evidence" value="ECO:0007669"/>
    <property type="project" value="UniProtKB-KW"/>
</dbReference>
<dbReference type="InterPro" id="IPR054612">
    <property type="entry name" value="Phage_capsid-like_C"/>
</dbReference>
<organism evidence="5">
    <name type="scientific">Myoviridae sp. ctEBR14</name>
    <dbReference type="NCBI Taxonomy" id="2825060"/>
    <lineage>
        <taxon>Viruses</taxon>
        <taxon>Duplodnaviria</taxon>
        <taxon>Heunggongvirae</taxon>
        <taxon>Uroviricota</taxon>
        <taxon>Caudoviricetes</taxon>
    </lineage>
</organism>
<evidence type="ECO:0000256" key="2">
    <source>
        <dbReference type="ARBA" id="ARBA00022844"/>
    </source>
</evidence>
<feature type="domain" description="Phage capsid-like C-terminal" evidence="4">
    <location>
        <begin position="109"/>
        <end position="367"/>
    </location>
</feature>
<comment type="subcellular location">
    <subcellularLocation>
        <location evidence="1">Virion</location>
    </subcellularLocation>
</comment>
<protein>
    <submittedName>
        <fullName evidence="5">Major capsid protein</fullName>
    </submittedName>
</protein>
<dbReference type="Gene3D" id="3.30.2400.10">
    <property type="entry name" value="Major capsid protein gp5"/>
    <property type="match status" value="1"/>
</dbReference>
<dbReference type="NCBIfam" id="TIGR01554">
    <property type="entry name" value="major_cap_HK97"/>
    <property type="match status" value="1"/>
</dbReference>
<dbReference type="Pfam" id="PF05065">
    <property type="entry name" value="Phage_capsid"/>
    <property type="match status" value="1"/>
</dbReference>
<dbReference type="InterPro" id="IPR024455">
    <property type="entry name" value="Phage_capsid"/>
</dbReference>
<name>A0A8S5NVS6_9CAUD</name>
<feature type="coiled-coil region" evidence="3">
    <location>
        <begin position="4"/>
        <end position="57"/>
    </location>
</feature>
<accession>A0A8S5NVS6</accession>
<keyword evidence="3" id="KW-0175">Coiled coil</keyword>
<evidence type="ECO:0000256" key="3">
    <source>
        <dbReference type="SAM" id="Coils"/>
    </source>
</evidence>
<evidence type="ECO:0000313" key="5">
    <source>
        <dbReference type="EMBL" id="DAD98862.1"/>
    </source>
</evidence>
<keyword evidence="2" id="KW-0946">Virion</keyword>
<dbReference type="SUPFAM" id="SSF56563">
    <property type="entry name" value="Major capsid protein gp5"/>
    <property type="match status" value="1"/>
</dbReference>
<evidence type="ECO:0000259" key="4">
    <source>
        <dbReference type="Pfam" id="PF05065"/>
    </source>
</evidence>
<evidence type="ECO:0000256" key="1">
    <source>
        <dbReference type="ARBA" id="ARBA00004328"/>
    </source>
</evidence>
<dbReference type="Gene3D" id="3.30.2320.10">
    <property type="entry name" value="hypothetical protein PF0899 domain"/>
    <property type="match status" value="1"/>
</dbReference>
<dbReference type="EMBL" id="BK015269">
    <property type="protein sequence ID" value="DAD98862.1"/>
    <property type="molecule type" value="Genomic_DNA"/>
</dbReference>
<reference evidence="5" key="1">
    <citation type="journal article" date="2021" name="Proc. Natl. Acad. Sci. U.S.A.">
        <title>A Catalog of Tens of Thousands of Viruses from Human Metagenomes Reveals Hidden Associations with Chronic Diseases.</title>
        <authorList>
            <person name="Tisza M.J."/>
            <person name="Buck C.B."/>
        </authorList>
    </citation>
    <scope>NUCLEOTIDE SEQUENCE</scope>
    <source>
        <strain evidence="5">CtEBR14</strain>
    </source>
</reference>